<dbReference type="Proteomes" id="UP000823388">
    <property type="component" value="Chromosome 8N"/>
</dbReference>
<dbReference type="AlphaFoldDB" id="A0A8T0PB93"/>
<accession>A0A8T0PB93</accession>
<protein>
    <submittedName>
        <fullName evidence="2">Uncharacterized protein</fullName>
    </submittedName>
</protein>
<feature type="compositionally biased region" description="Basic and acidic residues" evidence="1">
    <location>
        <begin position="40"/>
        <end position="54"/>
    </location>
</feature>
<keyword evidence="3" id="KW-1185">Reference proteome</keyword>
<name>A0A8T0PB93_PANVG</name>
<reference evidence="2" key="1">
    <citation type="submission" date="2020-05" db="EMBL/GenBank/DDBJ databases">
        <title>WGS assembly of Panicum virgatum.</title>
        <authorList>
            <person name="Lovell J.T."/>
            <person name="Jenkins J."/>
            <person name="Shu S."/>
            <person name="Juenger T.E."/>
            <person name="Schmutz J."/>
        </authorList>
    </citation>
    <scope>NUCLEOTIDE SEQUENCE</scope>
    <source>
        <strain evidence="2">AP13</strain>
    </source>
</reference>
<evidence type="ECO:0000313" key="3">
    <source>
        <dbReference type="Proteomes" id="UP000823388"/>
    </source>
</evidence>
<proteinExistence type="predicted"/>
<dbReference type="EMBL" id="CM029052">
    <property type="protein sequence ID" value="KAG2555864.1"/>
    <property type="molecule type" value="Genomic_DNA"/>
</dbReference>
<organism evidence="2 3">
    <name type="scientific">Panicum virgatum</name>
    <name type="common">Blackwell switchgrass</name>
    <dbReference type="NCBI Taxonomy" id="38727"/>
    <lineage>
        <taxon>Eukaryota</taxon>
        <taxon>Viridiplantae</taxon>
        <taxon>Streptophyta</taxon>
        <taxon>Embryophyta</taxon>
        <taxon>Tracheophyta</taxon>
        <taxon>Spermatophyta</taxon>
        <taxon>Magnoliopsida</taxon>
        <taxon>Liliopsida</taxon>
        <taxon>Poales</taxon>
        <taxon>Poaceae</taxon>
        <taxon>PACMAD clade</taxon>
        <taxon>Panicoideae</taxon>
        <taxon>Panicodae</taxon>
        <taxon>Paniceae</taxon>
        <taxon>Panicinae</taxon>
        <taxon>Panicum</taxon>
        <taxon>Panicum sect. Hiantes</taxon>
    </lineage>
</organism>
<sequence length="93" mass="10785">MATQCIYLGAFSFIFRYAIQYSRRIPTRGKTHMISMFRDTGARRNDQERGQEKKRSLRLSSCPRTKAWLCQSQQMLPLGSVEAKARGEIRVPD</sequence>
<gene>
    <name evidence="2" type="ORF">PVAP13_8NG234001</name>
</gene>
<evidence type="ECO:0000256" key="1">
    <source>
        <dbReference type="SAM" id="MobiDB-lite"/>
    </source>
</evidence>
<feature type="region of interest" description="Disordered" evidence="1">
    <location>
        <begin position="38"/>
        <end position="58"/>
    </location>
</feature>
<comment type="caution">
    <text evidence="2">The sequence shown here is derived from an EMBL/GenBank/DDBJ whole genome shotgun (WGS) entry which is preliminary data.</text>
</comment>
<evidence type="ECO:0000313" key="2">
    <source>
        <dbReference type="EMBL" id="KAG2555864.1"/>
    </source>
</evidence>